<dbReference type="Pfam" id="PF12730">
    <property type="entry name" value="ABC2_membrane_4"/>
    <property type="match status" value="1"/>
</dbReference>
<feature type="transmembrane region" description="Helical" evidence="1">
    <location>
        <begin position="166"/>
        <end position="185"/>
    </location>
</feature>
<evidence type="ECO:0000256" key="1">
    <source>
        <dbReference type="SAM" id="Phobius"/>
    </source>
</evidence>
<feature type="transmembrane region" description="Helical" evidence="1">
    <location>
        <begin position="20"/>
        <end position="38"/>
    </location>
</feature>
<name>A0ABT4T670_9ACTN</name>
<reference evidence="2 3" key="1">
    <citation type="submission" date="2022-11" db="EMBL/GenBank/DDBJ databases">
        <title>Nonomuraea corallina sp. nov., a new species of the genus Nonomuraea isolated from sea side sediment in Thai sea.</title>
        <authorList>
            <person name="Ngamcharungchit C."/>
            <person name="Matsumoto A."/>
            <person name="Suriyachadkun C."/>
            <person name="Panbangred W."/>
            <person name="Inahashi Y."/>
            <person name="Intra B."/>
        </authorList>
    </citation>
    <scope>NUCLEOTIDE SEQUENCE [LARGE SCALE GENOMIC DNA]</scope>
    <source>
        <strain evidence="2 3">DSM 43553</strain>
    </source>
</reference>
<feature type="transmembrane region" description="Helical" evidence="1">
    <location>
        <begin position="135"/>
        <end position="159"/>
    </location>
</feature>
<feature type="transmembrane region" description="Helical" evidence="1">
    <location>
        <begin position="58"/>
        <end position="76"/>
    </location>
</feature>
<dbReference type="EMBL" id="JAPNUD010000118">
    <property type="protein sequence ID" value="MDA0644997.1"/>
    <property type="molecule type" value="Genomic_DNA"/>
</dbReference>
<sequence>MIPLIRAELLKARASRTTRVLVAVTPLFCALWACLPALMPAASDAVRMANVYNMAQQAYVFTMIIGILGMCGEFRHGTITWSFLASPRRGRVVLAKLAVYGLVGLAVSALSALATLVAGAALLSSQGHPALSSDVPWVLTGAVLGSTLYALLGVGLGALIRHQVGAIALACLLFMYGDAFLAWLVPDVFRWLPTGAARALGGMRLDSGGELLPAWGGGLLFAGYIAAAVLAARFITLRRDITG</sequence>
<evidence type="ECO:0000313" key="3">
    <source>
        <dbReference type="Proteomes" id="UP001212498"/>
    </source>
</evidence>
<keyword evidence="1" id="KW-1133">Transmembrane helix</keyword>
<feature type="transmembrane region" description="Helical" evidence="1">
    <location>
        <begin position="212"/>
        <end position="235"/>
    </location>
</feature>
<organism evidence="2 3">
    <name type="scientific">Nonomuraea ferruginea</name>
    <dbReference type="NCBI Taxonomy" id="46174"/>
    <lineage>
        <taxon>Bacteria</taxon>
        <taxon>Bacillati</taxon>
        <taxon>Actinomycetota</taxon>
        <taxon>Actinomycetes</taxon>
        <taxon>Streptosporangiales</taxon>
        <taxon>Streptosporangiaceae</taxon>
        <taxon>Nonomuraea</taxon>
    </lineage>
</organism>
<keyword evidence="3" id="KW-1185">Reference proteome</keyword>
<dbReference type="PANTHER" id="PTHR37305:SF1">
    <property type="entry name" value="MEMBRANE PROTEIN"/>
    <property type="match status" value="1"/>
</dbReference>
<keyword evidence="1" id="KW-0472">Membrane</keyword>
<protein>
    <submittedName>
        <fullName evidence="2">ABC transporter permease</fullName>
    </submittedName>
</protein>
<dbReference type="Proteomes" id="UP001212498">
    <property type="component" value="Unassembled WGS sequence"/>
</dbReference>
<gene>
    <name evidence="2" type="ORF">OUY24_30605</name>
</gene>
<keyword evidence="1" id="KW-0812">Transmembrane</keyword>
<comment type="caution">
    <text evidence="2">The sequence shown here is derived from an EMBL/GenBank/DDBJ whole genome shotgun (WGS) entry which is preliminary data.</text>
</comment>
<accession>A0ABT4T670</accession>
<dbReference type="PANTHER" id="PTHR37305">
    <property type="entry name" value="INTEGRAL MEMBRANE PROTEIN-RELATED"/>
    <property type="match status" value="1"/>
</dbReference>
<feature type="transmembrane region" description="Helical" evidence="1">
    <location>
        <begin position="97"/>
        <end position="123"/>
    </location>
</feature>
<evidence type="ECO:0000313" key="2">
    <source>
        <dbReference type="EMBL" id="MDA0644997.1"/>
    </source>
</evidence>
<dbReference type="RefSeq" id="WP_271278793.1">
    <property type="nucleotide sequence ID" value="NZ_BAABFD010000002.1"/>
</dbReference>
<proteinExistence type="predicted"/>